<accession>A0A2H0RBA2</accession>
<proteinExistence type="predicted"/>
<protein>
    <submittedName>
        <fullName evidence="3">Uncharacterized protein</fullName>
    </submittedName>
</protein>
<keyword evidence="2" id="KW-0812">Transmembrane</keyword>
<sequence length="263" mass="30088">MHLGNDDNKNNSNNDEDALITGFIEYHPKAELENQPSILNTPQTAKKTREESKKKNTPNIKALKNEIAPVTSKTRGKTNIGYVRVFKSSFIYILLFISFVALIFLLDPIELVHQKSDKKVISASNTVMKGLVDYVAKYNGFPWDFELYTNSQIGVSVFKNSTDLVQWIHPDNSLSLIGAGFLTKDFILNNKNSLYRMVTFYNSNQKEFKICFGPLSNLYKKQSSYTHYGDNSKGIQPYYCITHSFEADYPDILNNQPDYMMVK</sequence>
<feature type="compositionally biased region" description="Polar residues" evidence="1">
    <location>
        <begin position="34"/>
        <end position="45"/>
    </location>
</feature>
<gene>
    <name evidence="3" type="ORF">COV24_00800</name>
</gene>
<evidence type="ECO:0000256" key="2">
    <source>
        <dbReference type="SAM" id="Phobius"/>
    </source>
</evidence>
<dbReference type="AlphaFoldDB" id="A0A2H0RBA2"/>
<keyword evidence="2" id="KW-0472">Membrane</keyword>
<organism evidence="3 4">
    <name type="scientific">candidate division WWE3 bacterium CG10_big_fil_rev_8_21_14_0_10_32_10</name>
    <dbReference type="NCBI Taxonomy" id="1975090"/>
    <lineage>
        <taxon>Bacteria</taxon>
        <taxon>Katanobacteria</taxon>
    </lineage>
</organism>
<reference evidence="3 4" key="1">
    <citation type="submission" date="2017-09" db="EMBL/GenBank/DDBJ databases">
        <title>Depth-based differentiation of microbial function through sediment-hosted aquifers and enrichment of novel symbionts in the deep terrestrial subsurface.</title>
        <authorList>
            <person name="Probst A.J."/>
            <person name="Ladd B."/>
            <person name="Jarett J.K."/>
            <person name="Geller-Mcgrath D.E."/>
            <person name="Sieber C.M."/>
            <person name="Emerson J.B."/>
            <person name="Anantharaman K."/>
            <person name="Thomas B.C."/>
            <person name="Malmstrom R."/>
            <person name="Stieglmeier M."/>
            <person name="Klingl A."/>
            <person name="Woyke T."/>
            <person name="Ryan C.M."/>
            <person name="Banfield J.F."/>
        </authorList>
    </citation>
    <scope>NUCLEOTIDE SEQUENCE [LARGE SCALE GENOMIC DNA]</scope>
    <source>
        <strain evidence="3">CG10_big_fil_rev_8_21_14_0_10_32_10</strain>
    </source>
</reference>
<dbReference type="Proteomes" id="UP000230214">
    <property type="component" value="Unassembled WGS sequence"/>
</dbReference>
<feature type="region of interest" description="Disordered" evidence="1">
    <location>
        <begin position="34"/>
        <end position="57"/>
    </location>
</feature>
<evidence type="ECO:0000313" key="4">
    <source>
        <dbReference type="Proteomes" id="UP000230214"/>
    </source>
</evidence>
<name>A0A2H0RBA2_UNCKA</name>
<feature type="transmembrane region" description="Helical" evidence="2">
    <location>
        <begin position="90"/>
        <end position="109"/>
    </location>
</feature>
<dbReference type="EMBL" id="PCXU01000011">
    <property type="protein sequence ID" value="PIR43763.1"/>
    <property type="molecule type" value="Genomic_DNA"/>
</dbReference>
<comment type="caution">
    <text evidence="3">The sequence shown here is derived from an EMBL/GenBank/DDBJ whole genome shotgun (WGS) entry which is preliminary data.</text>
</comment>
<evidence type="ECO:0000256" key="1">
    <source>
        <dbReference type="SAM" id="MobiDB-lite"/>
    </source>
</evidence>
<keyword evidence="2" id="KW-1133">Transmembrane helix</keyword>
<evidence type="ECO:0000313" key="3">
    <source>
        <dbReference type="EMBL" id="PIR43763.1"/>
    </source>
</evidence>